<keyword evidence="1" id="KW-0812">Transmembrane</keyword>
<sequence>MLGMVLNGGAILVVRYNPTLRSSFGLLCLSHTIANMGSLLIVVFWIAPITLLKSSVSTEILGKLLSMANTTLCSSPLLVPPSHKVQSSHLPLFPAYSIIGKYYVVKDYKNDKFTRIKDSLMK</sequence>
<dbReference type="Proteomes" id="UP001196413">
    <property type="component" value="Unassembled WGS sequence"/>
</dbReference>
<name>A0AAD5WJE4_PARTN</name>
<comment type="caution">
    <text evidence="3">The sequence shown here is derived from an EMBL/GenBank/DDBJ whole genome shotgun (WGS) entry which is preliminary data.</text>
</comment>
<keyword evidence="1" id="KW-0472">Membrane</keyword>
<dbReference type="InterPro" id="IPR019430">
    <property type="entry name" value="7TM_GPCR_serpentine_rcpt_Srx"/>
</dbReference>
<protein>
    <recommendedName>
        <fullName evidence="2">7TM GPCR serpentine receptor class x (Srx) domain-containing protein</fullName>
    </recommendedName>
</protein>
<evidence type="ECO:0000259" key="2">
    <source>
        <dbReference type="Pfam" id="PF10328"/>
    </source>
</evidence>
<evidence type="ECO:0000313" key="3">
    <source>
        <dbReference type="EMBL" id="KAJ1372784.1"/>
    </source>
</evidence>
<evidence type="ECO:0000256" key="1">
    <source>
        <dbReference type="SAM" id="Phobius"/>
    </source>
</evidence>
<feature type="transmembrane region" description="Helical" evidence="1">
    <location>
        <begin position="24"/>
        <end position="47"/>
    </location>
</feature>
<organism evidence="3 4">
    <name type="scientific">Parelaphostrongylus tenuis</name>
    <name type="common">Meningeal worm</name>
    <dbReference type="NCBI Taxonomy" id="148309"/>
    <lineage>
        <taxon>Eukaryota</taxon>
        <taxon>Metazoa</taxon>
        <taxon>Ecdysozoa</taxon>
        <taxon>Nematoda</taxon>
        <taxon>Chromadorea</taxon>
        <taxon>Rhabditida</taxon>
        <taxon>Rhabditina</taxon>
        <taxon>Rhabditomorpha</taxon>
        <taxon>Strongyloidea</taxon>
        <taxon>Metastrongylidae</taxon>
        <taxon>Parelaphostrongylus</taxon>
    </lineage>
</organism>
<dbReference type="Pfam" id="PF10328">
    <property type="entry name" value="7TM_GPCR_Srx"/>
    <property type="match status" value="1"/>
</dbReference>
<dbReference type="EMBL" id="JAHQIW010007185">
    <property type="protein sequence ID" value="KAJ1372784.1"/>
    <property type="molecule type" value="Genomic_DNA"/>
</dbReference>
<reference evidence="3" key="1">
    <citation type="submission" date="2021-06" db="EMBL/GenBank/DDBJ databases">
        <title>Parelaphostrongylus tenuis whole genome reference sequence.</title>
        <authorList>
            <person name="Garwood T.J."/>
            <person name="Larsen P.A."/>
            <person name="Fountain-Jones N.M."/>
            <person name="Garbe J.R."/>
            <person name="Macchietto M.G."/>
            <person name="Kania S.A."/>
            <person name="Gerhold R.W."/>
            <person name="Richards J.E."/>
            <person name="Wolf T.M."/>
        </authorList>
    </citation>
    <scope>NUCLEOTIDE SEQUENCE</scope>
    <source>
        <strain evidence="3">MNPRO001-30</strain>
        <tissue evidence="3">Meninges</tissue>
    </source>
</reference>
<dbReference type="AlphaFoldDB" id="A0AAD5WJE4"/>
<gene>
    <name evidence="3" type="ORF">KIN20_035040</name>
</gene>
<keyword evidence="1" id="KW-1133">Transmembrane helix</keyword>
<dbReference type="SUPFAM" id="SSF81321">
    <property type="entry name" value="Family A G protein-coupled receptor-like"/>
    <property type="match status" value="1"/>
</dbReference>
<feature type="domain" description="7TM GPCR serpentine receptor class x (Srx)" evidence="2">
    <location>
        <begin position="2"/>
        <end position="68"/>
    </location>
</feature>
<keyword evidence="4" id="KW-1185">Reference proteome</keyword>
<proteinExistence type="predicted"/>
<accession>A0AAD5WJE4</accession>
<evidence type="ECO:0000313" key="4">
    <source>
        <dbReference type="Proteomes" id="UP001196413"/>
    </source>
</evidence>